<evidence type="ECO:0000313" key="1">
    <source>
        <dbReference type="EMBL" id="KAG2374993.1"/>
    </source>
</evidence>
<reference evidence="1 2" key="1">
    <citation type="journal article" date="2018" name="BMC Genomics">
        <title>The genome of Naegleria lovaniensis, the basis for a comparative approach to unravel pathogenicity factors of the human pathogenic amoeba N. fowleri.</title>
        <authorList>
            <person name="Liechti N."/>
            <person name="Schurch N."/>
            <person name="Bruggmann R."/>
            <person name="Wittwer M."/>
        </authorList>
    </citation>
    <scope>NUCLEOTIDE SEQUENCE [LARGE SCALE GENOMIC DNA]</scope>
    <source>
        <strain evidence="1 2">ATCC 30569</strain>
    </source>
</reference>
<dbReference type="EMBL" id="PYSW02000041">
    <property type="protein sequence ID" value="KAG2374993.1"/>
    <property type="molecule type" value="Genomic_DNA"/>
</dbReference>
<name>A0AA88GGZ0_NAELO</name>
<dbReference type="GeneID" id="68102821"/>
<keyword evidence="2" id="KW-1185">Reference proteome</keyword>
<accession>A0AA88GGZ0</accession>
<organism evidence="1 2">
    <name type="scientific">Naegleria lovaniensis</name>
    <name type="common">Amoeba</name>
    <dbReference type="NCBI Taxonomy" id="51637"/>
    <lineage>
        <taxon>Eukaryota</taxon>
        <taxon>Discoba</taxon>
        <taxon>Heterolobosea</taxon>
        <taxon>Tetramitia</taxon>
        <taxon>Eutetramitia</taxon>
        <taxon>Vahlkampfiidae</taxon>
        <taxon>Naegleria</taxon>
    </lineage>
</organism>
<dbReference type="RefSeq" id="XP_044544167.1">
    <property type="nucleotide sequence ID" value="XM_044685903.1"/>
</dbReference>
<sequence>MSVPPPPPSLDQIVKNQKVFFKAQYSLKIQEPPPISGNHTKSSNDTFVKTDGKDVLSKRIQIATHFHTGLNCGKGCMIFLDHENELTHANTLLQFGGTPNENRSLTFGCDDICI</sequence>
<protein>
    <submittedName>
        <fullName evidence="1">Uncharacterized protein</fullName>
    </submittedName>
</protein>
<dbReference type="Proteomes" id="UP000816034">
    <property type="component" value="Unassembled WGS sequence"/>
</dbReference>
<gene>
    <name evidence="1" type="ORF">C9374_010367</name>
</gene>
<evidence type="ECO:0000313" key="2">
    <source>
        <dbReference type="Proteomes" id="UP000816034"/>
    </source>
</evidence>
<dbReference type="AlphaFoldDB" id="A0AA88GGZ0"/>
<comment type="caution">
    <text evidence="1">The sequence shown here is derived from an EMBL/GenBank/DDBJ whole genome shotgun (WGS) entry which is preliminary data.</text>
</comment>
<proteinExistence type="predicted"/>